<evidence type="ECO:0000313" key="8">
    <source>
        <dbReference type="EMBL" id="KAJ5346409.1"/>
    </source>
</evidence>
<dbReference type="GO" id="GO:0016831">
    <property type="term" value="F:carboxy-lyase activity"/>
    <property type="evidence" value="ECO:0007669"/>
    <property type="project" value="UniProtKB-KW"/>
</dbReference>
<dbReference type="InterPro" id="IPR015421">
    <property type="entry name" value="PyrdxlP-dep_Trfase_major"/>
</dbReference>
<keyword evidence="3" id="KW-0210">Decarboxylase</keyword>
<dbReference type="InterPro" id="IPR015422">
    <property type="entry name" value="PyrdxlP-dep_Trfase_small"/>
</dbReference>
<proteinExistence type="inferred from homology"/>
<keyword evidence="4 6" id="KW-0663">Pyridoxal phosphate</keyword>
<dbReference type="Gene3D" id="3.90.1150.170">
    <property type="match status" value="1"/>
</dbReference>
<dbReference type="GO" id="GO:0030170">
    <property type="term" value="F:pyridoxal phosphate binding"/>
    <property type="evidence" value="ECO:0007669"/>
    <property type="project" value="InterPro"/>
</dbReference>
<evidence type="ECO:0000256" key="1">
    <source>
        <dbReference type="ARBA" id="ARBA00001933"/>
    </source>
</evidence>
<sequence>MTRESLDNIERIQTLRTEIHNLLPHLIDHGLDNTEGLLRIACPEESDAIFARPDPKDKEKIKQVAIPRQATSISEVLQECALIFESRVATQHPNFFSFIPSTMLPLSWVADLIVSAFNPHVGGSLAGSSCDVVEKSLMSWFVSKIGFPSDEATGLSVSGGSMANFMALTAARDKVIEGAENHHLAVIYVSENNHFSITKAARILGFSESQVRQIPGLCPRSLATSLLEDKADGRIPMAVVATLGSTTTGSIDPISEIADVVSKYDVWLHIDGAYGSSIILSASYAHLASGVEKADSLSWDAHKWLFTSYGCGMLFVRNRKCLARSFSAHSDFLDNGGRLENYEFWDLSLELTRPARAMRLWVILRTLGTETIGQMIDRGVQLAEEAEAILRDRTHWNIVSPAQMAIVVVRFQPETVPDRELDHLNQKIADVSLERNVAAVQTVHLDKMLALRMCIINPRLTSQNLKKVLDTLDAIAIELSTVKSQFG</sequence>
<dbReference type="PANTHER" id="PTHR11999:SF70">
    <property type="entry name" value="MIP05841P"/>
    <property type="match status" value="1"/>
</dbReference>
<comment type="cofactor">
    <cofactor evidence="1 6 7">
        <name>pyridoxal 5'-phosphate</name>
        <dbReference type="ChEBI" id="CHEBI:597326"/>
    </cofactor>
</comment>
<organism evidence="8 9">
    <name type="scientific">Penicillium brevicompactum</name>
    <dbReference type="NCBI Taxonomy" id="5074"/>
    <lineage>
        <taxon>Eukaryota</taxon>
        <taxon>Fungi</taxon>
        <taxon>Dikarya</taxon>
        <taxon>Ascomycota</taxon>
        <taxon>Pezizomycotina</taxon>
        <taxon>Eurotiomycetes</taxon>
        <taxon>Eurotiomycetidae</taxon>
        <taxon>Eurotiales</taxon>
        <taxon>Aspergillaceae</taxon>
        <taxon>Penicillium</taxon>
    </lineage>
</organism>
<dbReference type="Gene3D" id="3.40.640.10">
    <property type="entry name" value="Type I PLP-dependent aspartate aminotransferase-like (Major domain)"/>
    <property type="match status" value="1"/>
</dbReference>
<dbReference type="Proteomes" id="UP001148299">
    <property type="component" value="Unassembled WGS sequence"/>
</dbReference>
<evidence type="ECO:0000313" key="9">
    <source>
        <dbReference type="Proteomes" id="UP001148299"/>
    </source>
</evidence>
<dbReference type="AlphaFoldDB" id="A0A9W9QWZ3"/>
<dbReference type="SUPFAM" id="SSF53383">
    <property type="entry name" value="PLP-dependent transferases"/>
    <property type="match status" value="1"/>
</dbReference>
<reference evidence="8" key="1">
    <citation type="submission" date="2022-12" db="EMBL/GenBank/DDBJ databases">
        <authorList>
            <person name="Petersen C."/>
        </authorList>
    </citation>
    <scope>NUCLEOTIDE SEQUENCE</scope>
    <source>
        <strain evidence="8">IBT 35675</strain>
    </source>
</reference>
<keyword evidence="5 7" id="KW-0456">Lyase</keyword>
<dbReference type="GO" id="GO:0016740">
    <property type="term" value="F:transferase activity"/>
    <property type="evidence" value="ECO:0007669"/>
    <property type="project" value="UniProtKB-KW"/>
</dbReference>
<evidence type="ECO:0000256" key="4">
    <source>
        <dbReference type="ARBA" id="ARBA00022898"/>
    </source>
</evidence>
<dbReference type="InterPro" id="IPR015424">
    <property type="entry name" value="PyrdxlP-dep_Trfase"/>
</dbReference>
<dbReference type="Pfam" id="PF00282">
    <property type="entry name" value="Pyridoxal_deC"/>
    <property type="match status" value="1"/>
</dbReference>
<reference evidence="8" key="2">
    <citation type="journal article" date="2023" name="IMA Fungus">
        <title>Comparative genomic study of the Penicillium genus elucidates a diverse pangenome and 15 lateral gene transfer events.</title>
        <authorList>
            <person name="Petersen C."/>
            <person name="Sorensen T."/>
            <person name="Nielsen M.R."/>
            <person name="Sondergaard T.E."/>
            <person name="Sorensen J.L."/>
            <person name="Fitzpatrick D.A."/>
            <person name="Frisvad J.C."/>
            <person name="Nielsen K.L."/>
        </authorList>
    </citation>
    <scope>NUCLEOTIDE SEQUENCE</scope>
    <source>
        <strain evidence="8">IBT 35675</strain>
    </source>
</reference>
<comment type="caution">
    <text evidence="8">The sequence shown here is derived from an EMBL/GenBank/DDBJ whole genome shotgun (WGS) entry which is preliminary data.</text>
</comment>
<dbReference type="InterPro" id="IPR021115">
    <property type="entry name" value="Pyridoxal-P_BS"/>
</dbReference>
<dbReference type="InterPro" id="IPR010977">
    <property type="entry name" value="Aromatic_deC"/>
</dbReference>
<evidence type="ECO:0000256" key="5">
    <source>
        <dbReference type="ARBA" id="ARBA00023239"/>
    </source>
</evidence>
<gene>
    <name evidence="8" type="ORF">N7541_008891</name>
</gene>
<dbReference type="PROSITE" id="PS00392">
    <property type="entry name" value="DDC_GAD_HDC_YDC"/>
    <property type="match status" value="1"/>
</dbReference>
<accession>A0A9W9QWZ3</accession>
<dbReference type="PANTHER" id="PTHR11999">
    <property type="entry name" value="GROUP II PYRIDOXAL-5-PHOSPHATE DECARBOXYLASE"/>
    <property type="match status" value="1"/>
</dbReference>
<keyword evidence="9" id="KW-1185">Reference proteome</keyword>
<dbReference type="InterPro" id="IPR002129">
    <property type="entry name" value="PyrdxlP-dep_de-COase"/>
</dbReference>
<dbReference type="GO" id="GO:0006520">
    <property type="term" value="P:amino acid metabolic process"/>
    <property type="evidence" value="ECO:0007669"/>
    <property type="project" value="InterPro"/>
</dbReference>
<name>A0A9W9QWZ3_PENBR</name>
<dbReference type="EMBL" id="JAPZBR010000007">
    <property type="protein sequence ID" value="KAJ5346409.1"/>
    <property type="molecule type" value="Genomic_DNA"/>
</dbReference>
<evidence type="ECO:0000256" key="7">
    <source>
        <dbReference type="RuleBase" id="RU000382"/>
    </source>
</evidence>
<dbReference type="PRINTS" id="PR00800">
    <property type="entry name" value="YHDCRBOXLASE"/>
</dbReference>
<dbReference type="Gene3D" id="3.90.1150.10">
    <property type="entry name" value="Aspartate Aminotransferase, domain 1"/>
    <property type="match status" value="1"/>
</dbReference>
<feature type="modified residue" description="N6-(pyridoxal phosphate)lysine" evidence="6">
    <location>
        <position position="303"/>
    </location>
</feature>
<dbReference type="GO" id="GO:0019752">
    <property type="term" value="P:carboxylic acid metabolic process"/>
    <property type="evidence" value="ECO:0007669"/>
    <property type="project" value="InterPro"/>
</dbReference>
<protein>
    <submittedName>
        <fullName evidence="8">PLP-dependent transferase</fullName>
    </submittedName>
</protein>
<evidence type="ECO:0000256" key="3">
    <source>
        <dbReference type="ARBA" id="ARBA00022793"/>
    </source>
</evidence>
<evidence type="ECO:0000256" key="2">
    <source>
        <dbReference type="ARBA" id="ARBA00009533"/>
    </source>
</evidence>
<comment type="similarity">
    <text evidence="2 7">Belongs to the group II decarboxylase family.</text>
</comment>
<evidence type="ECO:0000256" key="6">
    <source>
        <dbReference type="PIRSR" id="PIRSR602129-50"/>
    </source>
</evidence>
<keyword evidence="8" id="KW-0808">Transferase</keyword>